<gene>
    <name evidence="3" type="ORF">CSW38_04225</name>
</gene>
<dbReference type="Proteomes" id="UP000287306">
    <property type="component" value="Unassembled WGS sequence"/>
</dbReference>
<protein>
    <submittedName>
        <fullName evidence="3">Alpha-galactosidase</fullName>
    </submittedName>
</protein>
<dbReference type="AlphaFoldDB" id="A0A430S0P9"/>
<proteinExistence type="predicted"/>
<evidence type="ECO:0000256" key="2">
    <source>
        <dbReference type="ARBA" id="ARBA00023295"/>
    </source>
</evidence>
<dbReference type="GO" id="GO:0016052">
    <property type="term" value="P:carbohydrate catabolic process"/>
    <property type="evidence" value="ECO:0007669"/>
    <property type="project" value="InterPro"/>
</dbReference>
<dbReference type="InterPro" id="IPR017853">
    <property type="entry name" value="GH"/>
</dbReference>
<dbReference type="InterPro" id="IPR013785">
    <property type="entry name" value="Aldolase_TIM"/>
</dbReference>
<organism evidence="3 4">
    <name type="scientific">Thermus scotoductus</name>
    <dbReference type="NCBI Taxonomy" id="37636"/>
    <lineage>
        <taxon>Bacteria</taxon>
        <taxon>Thermotogati</taxon>
        <taxon>Deinococcota</taxon>
        <taxon>Deinococci</taxon>
        <taxon>Thermales</taxon>
        <taxon>Thermaceae</taxon>
        <taxon>Thermus</taxon>
    </lineage>
</organism>
<comment type="caution">
    <text evidence="3">The sequence shown here is derived from an EMBL/GenBank/DDBJ whole genome shotgun (WGS) entry which is preliminary data.</text>
</comment>
<dbReference type="SUPFAM" id="SSF51445">
    <property type="entry name" value="(Trans)glycosidases"/>
    <property type="match status" value="1"/>
</dbReference>
<keyword evidence="2" id="KW-0326">Glycosidase</keyword>
<dbReference type="PANTHER" id="PTHR43053">
    <property type="entry name" value="GLYCOSIDASE FAMILY 31"/>
    <property type="match status" value="1"/>
</dbReference>
<dbReference type="EMBL" id="PELY01000101">
    <property type="protein sequence ID" value="RTH27124.1"/>
    <property type="molecule type" value="Genomic_DNA"/>
</dbReference>
<reference evidence="3 4" key="1">
    <citation type="journal article" date="2019" name="Extremophiles">
        <title>Biogeography of thermophiles and predominance of Thermus scotoductus in domestic water heaters.</title>
        <authorList>
            <person name="Wilpiszeski R.L."/>
            <person name="Zhang Z."/>
            <person name="House C.H."/>
        </authorList>
    </citation>
    <scope>NUCLEOTIDE SEQUENCE [LARGE SCALE GENOMIC DNA]</scope>
    <source>
        <strain evidence="3 4">25_S25</strain>
    </source>
</reference>
<dbReference type="CDD" id="cd14791">
    <property type="entry name" value="GH36"/>
    <property type="match status" value="1"/>
</dbReference>
<keyword evidence="1" id="KW-0378">Hydrolase</keyword>
<dbReference type="InterPro" id="IPR002252">
    <property type="entry name" value="Glyco_hydro_36"/>
</dbReference>
<dbReference type="Pfam" id="PF02065">
    <property type="entry name" value="Melibiase"/>
    <property type="match status" value="1"/>
</dbReference>
<sequence>MGRYADGEGEWFLAYGGEAEVFAAYSRLLPGRLPGRPPRVFCTWYSHYTGISEALLLALLEEIGDYPFEVFQVDDGWQRALGDWEANEKFPRGMAFLAEAIRRKGLRPGLWLAPFLVTADSPLYRKRPEWVLRDQEGRPLPAGFNWGKPLLALDAGKEEVVEFAVELLRKAMGWGYDYLKLDFLYAAALPGAEGERRYREALGRLRQVAEGAYLLFCGAPVLASLGLADGLRVGPDVAPYWDNEDRSHFLADPTGPGLKNALRASLHRLWLSENVHVDPDVAYFRTRFNLLRPEEMRLQEGLAHLTGFKATSDPPSWLLPEERARLLAFLSQEVPVRRLSPYRLQVGEEVLDYACVL</sequence>
<name>A0A430S0P9_THESC</name>
<evidence type="ECO:0000256" key="1">
    <source>
        <dbReference type="ARBA" id="ARBA00022801"/>
    </source>
</evidence>
<evidence type="ECO:0000313" key="3">
    <source>
        <dbReference type="EMBL" id="RTH27124.1"/>
    </source>
</evidence>
<evidence type="ECO:0000313" key="4">
    <source>
        <dbReference type="Proteomes" id="UP000287306"/>
    </source>
</evidence>
<dbReference type="PANTHER" id="PTHR43053:SF3">
    <property type="entry name" value="ALPHA-GALACTOSIDASE C-RELATED"/>
    <property type="match status" value="1"/>
</dbReference>
<accession>A0A430S0P9</accession>
<dbReference type="GO" id="GO:0004557">
    <property type="term" value="F:alpha-galactosidase activity"/>
    <property type="evidence" value="ECO:0007669"/>
    <property type="project" value="InterPro"/>
</dbReference>
<dbReference type="InterPro" id="IPR050985">
    <property type="entry name" value="Alpha-glycosidase_related"/>
</dbReference>
<dbReference type="Gene3D" id="3.20.20.70">
    <property type="entry name" value="Aldolase class I"/>
    <property type="match status" value="1"/>
</dbReference>